<feature type="binding site" evidence="12">
    <location>
        <position position="345"/>
    </location>
    <ligand>
        <name>substrate</name>
    </ligand>
</feature>
<keyword evidence="6" id="KW-0816">Tricarboxylic acid cycle</keyword>
<reference evidence="14 15" key="1">
    <citation type="submission" date="2019-04" db="EMBL/GenBank/DDBJ databases">
        <authorList>
            <person name="Feng G."/>
            <person name="Zhang J."/>
            <person name="Zhu H."/>
        </authorList>
    </citation>
    <scope>NUCLEOTIDE SEQUENCE [LARGE SCALE GENOMIC DNA]</scope>
    <source>
        <strain evidence="14 15">92R-1</strain>
    </source>
</reference>
<evidence type="ECO:0000256" key="8">
    <source>
        <dbReference type="ARBA" id="ARBA00023531"/>
    </source>
</evidence>
<comment type="cofactor">
    <cofactor evidence="13">
        <name>Mg(2+)</name>
        <dbReference type="ChEBI" id="CHEBI:18420"/>
    </cofactor>
    <text evidence="13">Can also use Mn(2+) ion.</text>
</comment>
<feature type="binding site" evidence="13">
    <location>
        <position position="149"/>
    </location>
    <ligand>
        <name>Mg(2+)</name>
        <dbReference type="ChEBI" id="CHEBI:18420"/>
    </ligand>
</feature>
<dbReference type="InterPro" id="IPR040442">
    <property type="entry name" value="Pyrv_kinase-like_dom_sf"/>
</dbReference>
<dbReference type="Gene3D" id="3.20.20.60">
    <property type="entry name" value="Phosphoenolpyruvate-binding domains"/>
    <property type="match status" value="1"/>
</dbReference>
<comment type="catalytic activity">
    <reaction evidence="8">
        <text>D-threo-isocitrate = glyoxylate + succinate</text>
        <dbReference type="Rhea" id="RHEA:13245"/>
        <dbReference type="ChEBI" id="CHEBI:15562"/>
        <dbReference type="ChEBI" id="CHEBI:30031"/>
        <dbReference type="ChEBI" id="CHEBI:36655"/>
        <dbReference type="EC" id="4.1.3.1"/>
    </reaction>
</comment>
<feature type="binding site" evidence="12">
    <location>
        <position position="224"/>
    </location>
    <ligand>
        <name>substrate</name>
    </ligand>
</feature>
<dbReference type="GO" id="GO:0006099">
    <property type="term" value="P:tricarboxylic acid cycle"/>
    <property type="evidence" value="ECO:0007669"/>
    <property type="project" value="UniProtKB-UniRule"/>
</dbReference>
<dbReference type="RefSeq" id="WP_135432022.1">
    <property type="nucleotide sequence ID" value="NZ_SRLA01000001.1"/>
</dbReference>
<evidence type="ECO:0000313" key="14">
    <source>
        <dbReference type="EMBL" id="TGE10385.1"/>
    </source>
</evidence>
<proteinExistence type="inferred from homology"/>
<dbReference type="SUPFAM" id="SSF51621">
    <property type="entry name" value="Phosphoenolpyruvate/pyruvate domain"/>
    <property type="match status" value="1"/>
</dbReference>
<dbReference type="PROSITE" id="PS00161">
    <property type="entry name" value="ISOCITRATE_LYASE"/>
    <property type="match status" value="1"/>
</dbReference>
<evidence type="ECO:0000256" key="5">
    <source>
        <dbReference type="ARBA" id="ARBA00022435"/>
    </source>
</evidence>
<comment type="caution">
    <text evidence="14">The sequence shown here is derived from an EMBL/GenBank/DDBJ whole genome shotgun (WGS) entry which is preliminary data.</text>
</comment>
<evidence type="ECO:0000256" key="1">
    <source>
        <dbReference type="ARBA" id="ARBA00004793"/>
    </source>
</evidence>
<dbReference type="EC" id="4.1.3.1" evidence="3 10"/>
<evidence type="ECO:0000256" key="4">
    <source>
        <dbReference type="ARBA" id="ARBA00017446"/>
    </source>
</evidence>
<dbReference type="GO" id="GO:0046872">
    <property type="term" value="F:metal ion binding"/>
    <property type="evidence" value="ECO:0007669"/>
    <property type="project" value="UniProtKB-KW"/>
</dbReference>
<feature type="binding site" evidence="12">
    <location>
        <begin position="188"/>
        <end position="189"/>
    </location>
    <ligand>
        <name>substrate</name>
    </ligand>
</feature>
<keyword evidence="13" id="KW-0460">Magnesium</keyword>
<dbReference type="NCBIfam" id="NF011645">
    <property type="entry name" value="PRK15063.1"/>
    <property type="match status" value="1"/>
</dbReference>
<evidence type="ECO:0000313" key="15">
    <source>
        <dbReference type="Proteomes" id="UP000298337"/>
    </source>
</evidence>
<evidence type="ECO:0000256" key="3">
    <source>
        <dbReference type="ARBA" id="ARBA00012909"/>
    </source>
</evidence>
<dbReference type="FunFam" id="3.20.20.60:FF:000005">
    <property type="entry name" value="Isocitrate lyase"/>
    <property type="match status" value="1"/>
</dbReference>
<feature type="active site" description="Proton acceptor" evidence="11">
    <location>
        <position position="187"/>
    </location>
</feature>
<dbReference type="PANTHER" id="PTHR21631:SF3">
    <property type="entry name" value="BIFUNCTIONAL GLYOXYLATE CYCLE PROTEIN"/>
    <property type="match status" value="1"/>
</dbReference>
<dbReference type="InterPro" id="IPR039556">
    <property type="entry name" value="ICL/PEPM"/>
</dbReference>
<feature type="binding site" evidence="12">
    <location>
        <begin position="88"/>
        <end position="90"/>
    </location>
    <ligand>
        <name>substrate</name>
    </ligand>
</feature>
<evidence type="ECO:0000256" key="7">
    <source>
        <dbReference type="ARBA" id="ARBA00023239"/>
    </source>
</evidence>
<evidence type="ECO:0000256" key="2">
    <source>
        <dbReference type="ARBA" id="ARBA00005704"/>
    </source>
</evidence>
<organism evidence="14 15">
    <name type="scientific">Hymenobacter fodinae</name>
    <dbReference type="NCBI Taxonomy" id="2510796"/>
    <lineage>
        <taxon>Bacteria</taxon>
        <taxon>Pseudomonadati</taxon>
        <taxon>Bacteroidota</taxon>
        <taxon>Cytophagia</taxon>
        <taxon>Cytophagales</taxon>
        <taxon>Hymenobacteraceae</taxon>
        <taxon>Hymenobacter</taxon>
    </lineage>
</organism>
<gene>
    <name evidence="14" type="primary">aceA</name>
    <name evidence="14" type="ORF">EU556_06095</name>
</gene>
<evidence type="ECO:0000256" key="6">
    <source>
        <dbReference type="ARBA" id="ARBA00022532"/>
    </source>
</evidence>
<dbReference type="InterPro" id="IPR018523">
    <property type="entry name" value="Isocitrate_lyase_ph_CS"/>
</dbReference>
<keyword evidence="7 14" id="KW-0456">Lyase</keyword>
<keyword evidence="13" id="KW-0479">Metal-binding</keyword>
<dbReference type="PANTHER" id="PTHR21631">
    <property type="entry name" value="ISOCITRATE LYASE/MALATE SYNTHASE"/>
    <property type="match status" value="1"/>
</dbReference>
<evidence type="ECO:0000256" key="9">
    <source>
        <dbReference type="ARBA" id="ARBA00053855"/>
    </source>
</evidence>
<dbReference type="InterPro" id="IPR015813">
    <property type="entry name" value="Pyrv/PenolPyrv_kinase-like_dom"/>
</dbReference>
<evidence type="ECO:0000256" key="10">
    <source>
        <dbReference type="NCBIfam" id="TIGR01346"/>
    </source>
</evidence>
<name>A0A4Z0PCK2_9BACT</name>
<dbReference type="EMBL" id="SRLA01000001">
    <property type="protein sequence ID" value="TGE10385.1"/>
    <property type="molecule type" value="Genomic_DNA"/>
</dbReference>
<comment type="function">
    <text evidence="9">Involved in the metabolic adaptation in response to environmental changes. Catalyzes the reversible formation of succinate and glyoxylate from isocitrate, a key step of the glyoxylate cycle, which operates as an anaplerotic route for replenishing the tricarboxylic acid cycle during growth on fatty acid substrates.</text>
</comment>
<dbReference type="GO" id="GO:0004451">
    <property type="term" value="F:isocitrate lyase activity"/>
    <property type="evidence" value="ECO:0007669"/>
    <property type="project" value="UniProtKB-UniRule"/>
</dbReference>
<evidence type="ECO:0000256" key="11">
    <source>
        <dbReference type="PIRSR" id="PIRSR001362-1"/>
    </source>
</evidence>
<keyword evidence="15" id="KW-1185">Reference proteome</keyword>
<sequence length="429" mass="46989">MNKQERITALQHDWSTNPRWEGIERPYSADDVLRLRGSVQIEYSLARQGAERLWKLLHKESYVAGLGALTGNQAIQEVQAGLQAIYLSGWQVAADANLAGHMYPDQSLYPADSVPAVVKRINNALLRANQIQSVTREGNVHWMAPIVADAEAGFGGNLNAFELMKMLIEAGAAGVHFEDQLSSAKKCGHLGGKVLVPTQEAINKLVAARLAADVLGVPTLLIARTDADAADLLTADVDERDRPFILPEAERTAEGFYRVRCGVEAGIARGMAYAPYADLIWMETSTPDLAQARQFAEGIHAKFPGKLLAYNCSPSFNWASKLSKEQMETFREELAAMGYRFQFITLAGFHALNTSMFELAVAYRDRGMAGYSELQEREFALQKQGFKAVKHQAFVGTGYFDAVQNVVSAGKASTGALVGSTEEAQFQQH</sequence>
<dbReference type="PIRSF" id="PIRSF001362">
    <property type="entry name" value="Isocit_lyase"/>
    <property type="match status" value="1"/>
</dbReference>
<protein>
    <recommendedName>
        <fullName evidence="4 10">Isocitrate lyase</fullName>
        <ecNumber evidence="3 10">4.1.3.1</ecNumber>
    </recommendedName>
</protein>
<keyword evidence="5" id="KW-0329">Glyoxylate bypass</keyword>
<dbReference type="Pfam" id="PF00463">
    <property type="entry name" value="ICL"/>
    <property type="match status" value="2"/>
</dbReference>
<feature type="binding site" evidence="12">
    <location>
        <begin position="311"/>
        <end position="315"/>
    </location>
    <ligand>
        <name>substrate</name>
    </ligand>
</feature>
<evidence type="ECO:0000256" key="13">
    <source>
        <dbReference type="PIRSR" id="PIRSR001362-3"/>
    </source>
</evidence>
<dbReference type="AlphaFoldDB" id="A0A4Z0PCK2"/>
<comment type="similarity">
    <text evidence="2">Belongs to the isocitrate lyase/PEP mutase superfamily. Isocitrate lyase family.</text>
</comment>
<dbReference type="NCBIfam" id="TIGR01346">
    <property type="entry name" value="isocit_lyase"/>
    <property type="match status" value="1"/>
</dbReference>
<evidence type="ECO:0000256" key="12">
    <source>
        <dbReference type="PIRSR" id="PIRSR001362-2"/>
    </source>
</evidence>
<dbReference type="InterPro" id="IPR006254">
    <property type="entry name" value="Isocitrate_lyase"/>
</dbReference>
<dbReference type="OrthoDB" id="8629576at2"/>
<dbReference type="Proteomes" id="UP000298337">
    <property type="component" value="Unassembled WGS sequence"/>
</dbReference>
<dbReference type="CDD" id="cd00377">
    <property type="entry name" value="ICL_PEPM"/>
    <property type="match status" value="1"/>
</dbReference>
<dbReference type="GO" id="GO:0006097">
    <property type="term" value="P:glyoxylate cycle"/>
    <property type="evidence" value="ECO:0007669"/>
    <property type="project" value="UniProtKB-KW"/>
</dbReference>
<comment type="pathway">
    <text evidence="1">Carbohydrate metabolism; glyoxylate cycle; (S)-malate from isocitrate: step 1/2.</text>
</comment>
<accession>A0A4Z0PCK2</accession>